<dbReference type="CDD" id="cd02440">
    <property type="entry name" value="AdoMet_MTases"/>
    <property type="match status" value="2"/>
</dbReference>
<comment type="catalytic activity">
    <reaction evidence="8">
        <text>N-methylethanolamine phosphate + S-adenosyl-L-methionine = N,N-dimethylethanolamine phosphate + S-adenosyl-L-homocysteine + H(+)</text>
        <dbReference type="Rhea" id="RHEA:25321"/>
        <dbReference type="ChEBI" id="CHEBI:15378"/>
        <dbReference type="ChEBI" id="CHEBI:57781"/>
        <dbReference type="ChEBI" id="CHEBI:57856"/>
        <dbReference type="ChEBI" id="CHEBI:58641"/>
        <dbReference type="ChEBI" id="CHEBI:59789"/>
        <dbReference type="EC" id="2.1.1.103"/>
    </reaction>
    <physiologicalReaction direction="left-to-right" evidence="8">
        <dbReference type="Rhea" id="RHEA:25322"/>
    </physiologicalReaction>
</comment>
<comment type="pathway">
    <text evidence="1">Lipid metabolism.</text>
</comment>
<evidence type="ECO:0000256" key="4">
    <source>
        <dbReference type="ARBA" id="ARBA00035631"/>
    </source>
</evidence>
<sequence length="417" mass="47337">MAASYEAERDVQKSYWIEHSADLTVLSLLPPYEGKSVLELGAGIGRFTGELAQKAGELIALDFIDSVIKKNKSVNGHYKNVKFMCADVELLVERMVGWIKVGGYIFFRESCFHQSGDSKRKSNPTHYREPRFYTKVFQECVTRDAAGNSFELSMIGQKCIGAYVKNKKNQNQICWIWQKVSSENDRGFQRFLDNVQYKSSGILRYERVFGQGFVSTGGIETTKEFVEKMDLKPGQKVLDVGCGIGGGDFYMAENFDVHVVGIDLSVNMISFALERAIGLNCSVEFEVADCTTKHYPENSFDVIYSRDTILHIQDKPALFRTFFKWLKPGGKVLISDYCKSSETPSPEFSEYIKQRGYDLHDVQAYGQMLKEAGFNDVIADDRTDQEDYEDIVGGWKAKLERSASGERRSGDFHRQQE</sequence>
<keyword evidence="2" id="KW-0489">Methyltransferase</keyword>
<organism evidence="10 11">
    <name type="scientific">Brassica napus</name>
    <name type="common">Rape</name>
    <dbReference type="NCBI Taxonomy" id="3708"/>
    <lineage>
        <taxon>Eukaryota</taxon>
        <taxon>Viridiplantae</taxon>
        <taxon>Streptophyta</taxon>
        <taxon>Embryophyta</taxon>
        <taxon>Tracheophyta</taxon>
        <taxon>Spermatophyta</taxon>
        <taxon>Magnoliopsida</taxon>
        <taxon>eudicotyledons</taxon>
        <taxon>Gunneridae</taxon>
        <taxon>Pentapetalae</taxon>
        <taxon>rosids</taxon>
        <taxon>malvids</taxon>
        <taxon>Brassicales</taxon>
        <taxon>Brassicaceae</taxon>
        <taxon>Brassiceae</taxon>
        <taxon>Brassica</taxon>
    </lineage>
</organism>
<gene>
    <name evidence="10" type="ORF">HID58_095640</name>
</gene>
<dbReference type="Proteomes" id="UP000824890">
    <property type="component" value="Unassembled WGS sequence"/>
</dbReference>
<evidence type="ECO:0000256" key="5">
    <source>
        <dbReference type="ARBA" id="ARBA00035674"/>
    </source>
</evidence>
<evidence type="ECO:0000256" key="7">
    <source>
        <dbReference type="ARBA" id="ARBA00047622"/>
    </source>
</evidence>
<evidence type="ECO:0000256" key="3">
    <source>
        <dbReference type="ARBA" id="ARBA00022679"/>
    </source>
</evidence>
<keyword evidence="3" id="KW-0808">Transferase</keyword>
<evidence type="ECO:0000313" key="10">
    <source>
        <dbReference type="EMBL" id="KAH0850304.1"/>
    </source>
</evidence>
<dbReference type="Pfam" id="PF13847">
    <property type="entry name" value="Methyltransf_31"/>
    <property type="match status" value="1"/>
</dbReference>
<accession>A0ABQ7X4H6</accession>
<evidence type="ECO:0000256" key="6">
    <source>
        <dbReference type="ARBA" id="ARBA00047619"/>
    </source>
</evidence>
<dbReference type="PANTHER" id="PTHR44307:SF2">
    <property type="entry name" value="PHOSPHOETHANOLAMINE METHYLTRANSFERASE ISOFORM X1"/>
    <property type="match status" value="1"/>
</dbReference>
<dbReference type="InterPro" id="IPR029063">
    <property type="entry name" value="SAM-dependent_MTases_sf"/>
</dbReference>
<comment type="caution">
    <text evidence="10">The sequence shown here is derived from an EMBL/GenBank/DDBJ whole genome shotgun (WGS) entry which is preliminary data.</text>
</comment>
<evidence type="ECO:0000256" key="8">
    <source>
        <dbReference type="ARBA" id="ARBA00047841"/>
    </source>
</evidence>
<reference evidence="10 11" key="1">
    <citation type="submission" date="2021-05" db="EMBL/GenBank/DDBJ databases">
        <title>Genome Assembly of Synthetic Allotetraploid Brassica napus Reveals Homoeologous Exchanges between Subgenomes.</title>
        <authorList>
            <person name="Davis J.T."/>
        </authorList>
    </citation>
    <scope>NUCLEOTIDE SEQUENCE [LARGE SCALE GENOMIC DNA]</scope>
    <source>
        <strain evidence="11">cv. Da-Ae</strain>
        <tissue evidence="10">Seedling</tissue>
    </source>
</reference>
<comment type="pathway">
    <text evidence="4">Phospholipid metabolism; phosphatidylcholine biosynthesis; phosphocholine from phosphoethanolamine: step 1/1.</text>
</comment>
<dbReference type="EMBL" id="JAGKQM010002096">
    <property type="protein sequence ID" value="KAH0850304.1"/>
    <property type="molecule type" value="Genomic_DNA"/>
</dbReference>
<dbReference type="SUPFAM" id="SSF53335">
    <property type="entry name" value="S-adenosyl-L-methionine-dependent methyltransferases"/>
    <property type="match status" value="2"/>
</dbReference>
<dbReference type="InterPro" id="IPR025771">
    <property type="entry name" value="Phosphoethanolamine_N-MeTrfase"/>
</dbReference>
<dbReference type="EC" id="2.1.1.103" evidence="5"/>
<evidence type="ECO:0000259" key="9">
    <source>
        <dbReference type="Pfam" id="PF13847"/>
    </source>
</evidence>
<evidence type="ECO:0000313" key="11">
    <source>
        <dbReference type="Proteomes" id="UP000824890"/>
    </source>
</evidence>
<evidence type="ECO:0000256" key="1">
    <source>
        <dbReference type="ARBA" id="ARBA00005189"/>
    </source>
</evidence>
<proteinExistence type="predicted"/>
<keyword evidence="11" id="KW-1185">Reference proteome</keyword>
<protein>
    <recommendedName>
        <fullName evidence="5">phosphoethanolamine N-methyltransferase</fullName>
        <ecNumber evidence="5">2.1.1.103</ecNumber>
    </recommendedName>
</protein>
<dbReference type="Gene3D" id="3.40.50.150">
    <property type="entry name" value="Vaccinia Virus protein VP39"/>
    <property type="match status" value="3"/>
</dbReference>
<comment type="catalytic activity">
    <reaction evidence="6">
        <text>N,N-dimethylethanolamine phosphate + S-adenosyl-L-methionine = phosphocholine + S-adenosyl-L-homocysteine + H(+)</text>
        <dbReference type="Rhea" id="RHEA:25325"/>
        <dbReference type="ChEBI" id="CHEBI:15378"/>
        <dbReference type="ChEBI" id="CHEBI:57856"/>
        <dbReference type="ChEBI" id="CHEBI:58641"/>
        <dbReference type="ChEBI" id="CHEBI:59789"/>
        <dbReference type="ChEBI" id="CHEBI:295975"/>
        <dbReference type="EC" id="2.1.1.103"/>
    </reaction>
    <physiologicalReaction direction="left-to-right" evidence="6">
        <dbReference type="Rhea" id="RHEA:25326"/>
    </physiologicalReaction>
</comment>
<evidence type="ECO:0000256" key="2">
    <source>
        <dbReference type="ARBA" id="ARBA00022603"/>
    </source>
</evidence>
<dbReference type="PANTHER" id="PTHR44307">
    <property type="entry name" value="PHOSPHOETHANOLAMINE METHYLTRANSFERASE"/>
    <property type="match status" value="1"/>
</dbReference>
<dbReference type="PROSITE" id="PS51582">
    <property type="entry name" value="SAM_PEAMT"/>
    <property type="match status" value="1"/>
</dbReference>
<dbReference type="InterPro" id="IPR025714">
    <property type="entry name" value="Methyltranfer_dom"/>
</dbReference>
<comment type="catalytic activity">
    <reaction evidence="7">
        <text>phosphoethanolamine + S-adenosyl-L-methionine = N-methylethanolamine phosphate + S-adenosyl-L-homocysteine + H(+)</text>
        <dbReference type="Rhea" id="RHEA:20365"/>
        <dbReference type="ChEBI" id="CHEBI:15378"/>
        <dbReference type="ChEBI" id="CHEBI:57781"/>
        <dbReference type="ChEBI" id="CHEBI:57856"/>
        <dbReference type="ChEBI" id="CHEBI:58190"/>
        <dbReference type="ChEBI" id="CHEBI:59789"/>
        <dbReference type="EC" id="2.1.1.103"/>
    </reaction>
    <physiologicalReaction direction="left-to-right" evidence="7">
        <dbReference type="Rhea" id="RHEA:20366"/>
    </physiologicalReaction>
</comment>
<feature type="domain" description="Methyltransferase" evidence="9">
    <location>
        <begin position="232"/>
        <end position="348"/>
    </location>
</feature>
<name>A0ABQ7X4H6_BRANA</name>